<dbReference type="Pfam" id="PF02126">
    <property type="entry name" value="PTE"/>
    <property type="match status" value="1"/>
</dbReference>
<comment type="caution">
    <text evidence="5">The sequence shown here is derived from an EMBL/GenBank/DDBJ whole genome shotgun (WGS) entry which is preliminary data.</text>
</comment>
<keyword evidence="6" id="KW-1185">Reference proteome</keyword>
<comment type="similarity">
    <text evidence="4">Belongs to the metallo-dependent hydrolases superfamily. Phosphotriesterase family.</text>
</comment>
<feature type="binding site" evidence="3">
    <location>
        <position position="25"/>
    </location>
    <ligand>
        <name>a divalent metal cation</name>
        <dbReference type="ChEBI" id="CHEBI:60240"/>
        <label>1</label>
    </ligand>
</feature>
<dbReference type="GO" id="GO:0008270">
    <property type="term" value="F:zinc ion binding"/>
    <property type="evidence" value="ECO:0007669"/>
    <property type="project" value="InterPro"/>
</dbReference>
<evidence type="ECO:0000313" key="5">
    <source>
        <dbReference type="EMBL" id="PZW22955.1"/>
    </source>
</evidence>
<feature type="binding site" evidence="3">
    <location>
        <position position="196"/>
    </location>
    <ligand>
        <name>a divalent metal cation</name>
        <dbReference type="ChEBI" id="CHEBI:60240"/>
        <label>2</label>
    </ligand>
</feature>
<evidence type="ECO:0000256" key="4">
    <source>
        <dbReference type="PROSITE-ProRule" id="PRU00679"/>
    </source>
</evidence>
<feature type="binding site" evidence="3">
    <location>
        <position position="135"/>
    </location>
    <ligand>
        <name>a divalent metal cation</name>
        <dbReference type="ChEBI" id="CHEBI:60240"/>
        <label>1</label>
    </ligand>
</feature>
<dbReference type="Gene3D" id="3.20.20.140">
    <property type="entry name" value="Metal-dependent hydrolases"/>
    <property type="match status" value="1"/>
</dbReference>
<dbReference type="InterPro" id="IPR032466">
    <property type="entry name" value="Metal_Hydrolase"/>
</dbReference>
<name>A0A326U8S2_THEHA</name>
<protein>
    <submittedName>
        <fullName evidence="5">Phosphotriesterase-related protein</fullName>
    </submittedName>
</protein>
<evidence type="ECO:0000256" key="2">
    <source>
        <dbReference type="ARBA" id="ARBA00022801"/>
    </source>
</evidence>
<dbReference type="OrthoDB" id="105927at2"/>
<feature type="binding site" evidence="3">
    <location>
        <position position="168"/>
    </location>
    <ligand>
        <name>a divalent metal cation</name>
        <dbReference type="ChEBI" id="CHEBI:60240"/>
        <label>2</label>
    </ligand>
</feature>
<dbReference type="InterPro" id="IPR001559">
    <property type="entry name" value="Phosphotriesterase"/>
</dbReference>
<feature type="binding site" evidence="3">
    <location>
        <position position="253"/>
    </location>
    <ligand>
        <name>a divalent metal cation</name>
        <dbReference type="ChEBI" id="CHEBI:60240"/>
        <label>1</label>
    </ligand>
</feature>
<feature type="binding site" evidence="3">
    <location>
        <position position="23"/>
    </location>
    <ligand>
        <name>a divalent metal cation</name>
        <dbReference type="ChEBI" id="CHEBI:60240"/>
        <label>1</label>
    </ligand>
</feature>
<accession>A0A326U8S2</accession>
<keyword evidence="1 3" id="KW-0479">Metal-binding</keyword>
<evidence type="ECO:0000256" key="1">
    <source>
        <dbReference type="ARBA" id="ARBA00022723"/>
    </source>
</evidence>
<evidence type="ECO:0000256" key="3">
    <source>
        <dbReference type="PIRSR" id="PIRSR601559-52"/>
    </source>
</evidence>
<dbReference type="RefSeq" id="WP_111325450.1">
    <property type="nucleotide sequence ID" value="NZ_BIFX01000001.1"/>
</dbReference>
<dbReference type="Proteomes" id="UP000248806">
    <property type="component" value="Unassembled WGS sequence"/>
</dbReference>
<dbReference type="PROSITE" id="PS51347">
    <property type="entry name" value="PHOSPHOTRIESTERASE_2"/>
    <property type="match status" value="1"/>
</dbReference>
<gene>
    <name evidence="5" type="ORF">EI42_05167</name>
</gene>
<keyword evidence="2" id="KW-0378">Hydrolase</keyword>
<dbReference type="SUPFAM" id="SSF51556">
    <property type="entry name" value="Metallo-dependent hydrolases"/>
    <property type="match status" value="1"/>
</dbReference>
<sequence length="309" mass="33445">MSTIMIQTAAGLQPLNDGIIYAHEHLCIDLTTERDQAGKLDQFDAIIEEVSELKRLGVAAILEQTCLGMGRNVARLREIQEATGVQIIPATGYYHKGFHPPFLATATIDEIAHTLEQELLTGMDGTGVRPMLLGEIGGTGSPPFPEEATVFRAAAQVARKYPVLVTTHAHLGTGGQDELDLLLEGGVEPARILIGHQDLCPSLDTLLHIAEQGAYLGFDTVGKTSYAPDERRVEYIKAFVQAGLHHRILLSCDISRNPYLRKNGGQGYAYLIQTFLPMLRAAGVSEEAIYAMTVENPRAFLAGAGITKG</sequence>
<organism evidence="5 6">
    <name type="scientific">Thermosporothrix hazakensis</name>
    <dbReference type="NCBI Taxonomy" id="644383"/>
    <lineage>
        <taxon>Bacteria</taxon>
        <taxon>Bacillati</taxon>
        <taxon>Chloroflexota</taxon>
        <taxon>Ktedonobacteria</taxon>
        <taxon>Ktedonobacterales</taxon>
        <taxon>Thermosporotrichaceae</taxon>
        <taxon>Thermosporothrix</taxon>
    </lineage>
</organism>
<feature type="binding site" evidence="3">
    <location>
        <position position="135"/>
    </location>
    <ligand>
        <name>a divalent metal cation</name>
        <dbReference type="ChEBI" id="CHEBI:60240"/>
        <label>2</label>
    </ligand>
</feature>
<evidence type="ECO:0000313" key="6">
    <source>
        <dbReference type="Proteomes" id="UP000248806"/>
    </source>
</evidence>
<reference evidence="5 6" key="1">
    <citation type="submission" date="2018-06" db="EMBL/GenBank/DDBJ databases">
        <title>Genomic Encyclopedia of Archaeal and Bacterial Type Strains, Phase II (KMG-II): from individual species to whole genera.</title>
        <authorList>
            <person name="Goeker M."/>
        </authorList>
    </citation>
    <scope>NUCLEOTIDE SEQUENCE [LARGE SCALE GENOMIC DNA]</scope>
    <source>
        <strain evidence="5 6">ATCC BAA-1881</strain>
    </source>
</reference>
<comment type="cofactor">
    <cofactor evidence="3">
        <name>a divalent metal cation</name>
        <dbReference type="ChEBI" id="CHEBI:60240"/>
    </cofactor>
    <text evidence="3">Binds 2 divalent metal cations per subunit.</text>
</comment>
<dbReference type="AlphaFoldDB" id="A0A326U8S2"/>
<dbReference type="PANTHER" id="PTHR10819:SF3">
    <property type="entry name" value="PHOSPHOTRIESTERASE-RELATED PROTEIN"/>
    <property type="match status" value="1"/>
</dbReference>
<dbReference type="PANTHER" id="PTHR10819">
    <property type="entry name" value="PHOSPHOTRIESTERASE-RELATED"/>
    <property type="match status" value="1"/>
</dbReference>
<dbReference type="PIRSF" id="PIRSF016839">
    <property type="entry name" value="PhP"/>
    <property type="match status" value="1"/>
</dbReference>
<dbReference type="GO" id="GO:0016787">
    <property type="term" value="F:hydrolase activity"/>
    <property type="evidence" value="ECO:0007669"/>
    <property type="project" value="UniProtKB-KW"/>
</dbReference>
<dbReference type="EMBL" id="QKUF01000028">
    <property type="protein sequence ID" value="PZW22955.1"/>
    <property type="molecule type" value="Genomic_DNA"/>
</dbReference>
<proteinExistence type="inferred from homology"/>
<comment type="caution">
    <text evidence="4">Lacks conserved residue(s) required for the propagation of feature annotation.</text>
</comment>